<evidence type="ECO:0000256" key="1">
    <source>
        <dbReference type="SAM" id="MobiDB-lite"/>
    </source>
</evidence>
<gene>
    <name evidence="2" type="ORF">I4I82_22680</name>
</gene>
<name>A0ABS6UDY6_9PSEU</name>
<protein>
    <submittedName>
        <fullName evidence="2">Uncharacterized protein</fullName>
    </submittedName>
</protein>
<feature type="compositionally biased region" description="Gly residues" evidence="1">
    <location>
        <begin position="164"/>
        <end position="183"/>
    </location>
</feature>
<proteinExistence type="predicted"/>
<organism evidence="2 3">
    <name type="scientific">Pseudonocardia oceani</name>
    <dbReference type="NCBI Taxonomy" id="2792013"/>
    <lineage>
        <taxon>Bacteria</taxon>
        <taxon>Bacillati</taxon>
        <taxon>Actinomycetota</taxon>
        <taxon>Actinomycetes</taxon>
        <taxon>Pseudonocardiales</taxon>
        <taxon>Pseudonocardiaceae</taxon>
        <taxon>Pseudonocardia</taxon>
    </lineage>
</organism>
<evidence type="ECO:0000313" key="2">
    <source>
        <dbReference type="EMBL" id="MBW0130465.1"/>
    </source>
</evidence>
<feature type="compositionally biased region" description="Basic and acidic residues" evidence="1">
    <location>
        <begin position="132"/>
        <end position="144"/>
    </location>
</feature>
<reference evidence="2 3" key="1">
    <citation type="submission" date="2020-11" db="EMBL/GenBank/DDBJ databases">
        <title>Pseudonocardia abyssalis sp. nov. and Pseudonocardia oceani sp. nov., description and phylogenomic analysis of two novel actinomycetes isolated from the deep Southern Ocean.</title>
        <authorList>
            <person name="Parra J."/>
        </authorList>
    </citation>
    <scope>NUCLEOTIDE SEQUENCE [LARGE SCALE GENOMIC DNA]</scope>
    <source>
        <strain evidence="3">KRD185</strain>
    </source>
</reference>
<accession>A0ABS6UDY6</accession>
<keyword evidence="3" id="KW-1185">Reference proteome</keyword>
<dbReference type="Proteomes" id="UP000694300">
    <property type="component" value="Unassembled WGS sequence"/>
</dbReference>
<dbReference type="EMBL" id="JADQDF010000001">
    <property type="protein sequence ID" value="MBW0130465.1"/>
    <property type="molecule type" value="Genomic_DNA"/>
</dbReference>
<feature type="region of interest" description="Disordered" evidence="1">
    <location>
        <begin position="31"/>
        <end position="213"/>
    </location>
</feature>
<sequence>MAVAAVLAHEVGGAPQATERVGEARLRAQGGEQRAAAAVEPVDGGLQDPRDAGRVLGRGVAEGGPQARRGGGVAQRDQLRQRHERAARCPHRIDEPGLEHRERRRDDGRGHLAQRRGPAGDVAGEEVVAPCGERRVDRLGPDGVHRHRLQRVAQGARRGRGGPRDGGGGVGRSGEEGVPGGGVVHVRTLTDRAPPHTAGCGILRGATAQRQEW</sequence>
<comment type="caution">
    <text evidence="2">The sequence shown here is derived from an EMBL/GenBank/DDBJ whole genome shotgun (WGS) entry which is preliminary data.</text>
</comment>
<evidence type="ECO:0000313" key="3">
    <source>
        <dbReference type="Proteomes" id="UP000694300"/>
    </source>
</evidence>
<feature type="compositionally biased region" description="Basic and acidic residues" evidence="1">
    <location>
        <begin position="77"/>
        <end position="110"/>
    </location>
</feature>